<dbReference type="AlphaFoldDB" id="A0A6P7TZS2"/>
<dbReference type="Proteomes" id="UP000515154">
    <property type="component" value="Unplaced"/>
</dbReference>
<dbReference type="PANTHER" id="PTHR12794:SF0">
    <property type="entry name" value="GEM-ASSOCIATED PROTEIN 2"/>
    <property type="match status" value="1"/>
</dbReference>
<organism evidence="2 3">
    <name type="scientific">Octopus sinensis</name>
    <name type="common">East Asian common octopus</name>
    <dbReference type="NCBI Taxonomy" id="2607531"/>
    <lineage>
        <taxon>Eukaryota</taxon>
        <taxon>Metazoa</taxon>
        <taxon>Spiralia</taxon>
        <taxon>Lophotrochozoa</taxon>
        <taxon>Mollusca</taxon>
        <taxon>Cephalopoda</taxon>
        <taxon>Coleoidea</taxon>
        <taxon>Octopodiformes</taxon>
        <taxon>Octopoda</taxon>
        <taxon>Incirrata</taxon>
        <taxon>Octopodidae</taxon>
        <taxon>Octopus</taxon>
    </lineage>
</organism>
<dbReference type="InterPro" id="IPR035426">
    <property type="entry name" value="Gemin2/Brr1"/>
</dbReference>
<name>A0A6P7TZS2_9MOLL</name>
<protein>
    <submittedName>
        <fullName evidence="3">Uncharacterized protein LOC115229179</fullName>
    </submittedName>
</protein>
<dbReference type="RefSeq" id="XP_029655440.1">
    <property type="nucleotide sequence ID" value="XM_029799580.1"/>
</dbReference>
<dbReference type="PANTHER" id="PTHR12794">
    <property type="entry name" value="GEMIN2"/>
    <property type="match status" value="1"/>
</dbReference>
<dbReference type="GO" id="GO:0005634">
    <property type="term" value="C:nucleus"/>
    <property type="evidence" value="ECO:0007669"/>
    <property type="project" value="TreeGrafter"/>
</dbReference>
<reference evidence="3" key="1">
    <citation type="submission" date="2025-08" db="UniProtKB">
        <authorList>
            <consortium name="RefSeq"/>
        </authorList>
    </citation>
    <scope>IDENTIFICATION</scope>
</reference>
<dbReference type="Pfam" id="PF04938">
    <property type="entry name" value="SIP1"/>
    <property type="match status" value="1"/>
</dbReference>
<dbReference type="KEGG" id="osn:115229179"/>
<evidence type="ECO:0000256" key="1">
    <source>
        <dbReference type="ARBA" id="ARBA00025758"/>
    </source>
</evidence>
<sequence>MDSDFGDNVPSMANVFSVDDTIQIDKEQLETFIPSNGDELLAMIQAERWFFILKLSLSFMPNVTFSEPIKHVQILNDAKEDTTSNYPDNILPSKDFHNFQINHFKSICDKFSQTRQIKNYIENTIFQIPCTKKDWNEYFLSQLNQNISKSEPKLSTICQLKPKDIFRALCGLYEWMKVQLFTDSAGEWLYSLLVALVPPLHPDMHSLLRDINRIFIAERRSFINESFSHKILDRINIFIIIISDYFGQSDMLLM</sequence>
<keyword evidence="2" id="KW-1185">Reference proteome</keyword>
<evidence type="ECO:0000313" key="2">
    <source>
        <dbReference type="Proteomes" id="UP000515154"/>
    </source>
</evidence>
<accession>A0A6P7TZS2</accession>
<dbReference type="GO" id="GO:0032797">
    <property type="term" value="C:SMN complex"/>
    <property type="evidence" value="ECO:0007669"/>
    <property type="project" value="TreeGrafter"/>
</dbReference>
<gene>
    <name evidence="3" type="primary">LOC115229179</name>
</gene>
<dbReference type="GO" id="GO:0000387">
    <property type="term" value="P:spliceosomal snRNP assembly"/>
    <property type="evidence" value="ECO:0007669"/>
    <property type="project" value="InterPro"/>
</dbReference>
<evidence type="ECO:0000313" key="3">
    <source>
        <dbReference type="RefSeq" id="XP_029655440.1"/>
    </source>
</evidence>
<dbReference type="Gene3D" id="1.20.58.1070">
    <property type="match status" value="1"/>
</dbReference>
<proteinExistence type="inferred from homology"/>
<comment type="similarity">
    <text evidence="1">Belongs to the gemin-2 family.</text>
</comment>